<evidence type="ECO:0000256" key="1">
    <source>
        <dbReference type="ARBA" id="ARBA00004323"/>
    </source>
</evidence>
<reference evidence="9" key="1">
    <citation type="journal article" date="2019" name="Int. J. Syst. Evol. Microbiol.">
        <title>The Global Catalogue of Microorganisms (GCM) 10K type strain sequencing project: providing services to taxonomists for standard genome sequencing and annotation.</title>
        <authorList>
            <consortium name="The Broad Institute Genomics Platform"/>
            <consortium name="The Broad Institute Genome Sequencing Center for Infectious Disease"/>
            <person name="Wu L."/>
            <person name="Ma J."/>
        </authorList>
    </citation>
    <scope>NUCLEOTIDE SEQUENCE [LARGE SCALE GENOMIC DNA]</scope>
    <source>
        <strain evidence="9">CECT 8472</strain>
    </source>
</reference>
<evidence type="ECO:0000256" key="3">
    <source>
        <dbReference type="ARBA" id="ARBA00022692"/>
    </source>
</evidence>
<keyword evidence="3" id="KW-0812">Transmembrane</keyword>
<dbReference type="InterPro" id="IPR018011">
    <property type="entry name" value="Carb_sulfotrans_8-10"/>
</dbReference>
<dbReference type="InterPro" id="IPR027417">
    <property type="entry name" value="P-loop_NTPase"/>
</dbReference>
<evidence type="ECO:0000313" key="9">
    <source>
        <dbReference type="Proteomes" id="UP001595799"/>
    </source>
</evidence>
<keyword evidence="9" id="KW-1185">Reference proteome</keyword>
<dbReference type="Pfam" id="PF03567">
    <property type="entry name" value="Sulfotransfer_2"/>
    <property type="match status" value="1"/>
</dbReference>
<evidence type="ECO:0000256" key="4">
    <source>
        <dbReference type="ARBA" id="ARBA00022989"/>
    </source>
</evidence>
<dbReference type="Gene3D" id="3.40.50.300">
    <property type="entry name" value="P-loop containing nucleotide triphosphate hydrolases"/>
    <property type="match status" value="1"/>
</dbReference>
<evidence type="ECO:0000313" key="8">
    <source>
        <dbReference type="EMBL" id="MFC4351810.1"/>
    </source>
</evidence>
<proteinExistence type="predicted"/>
<sequence>MKSYKYKFQPYYIIRPRTWQKHLKAIDLRTAVSPEWGYTYIRIPKAANSTIIRTLQHNFPDTRITSDHIGTIKKEYLHFSDFTFWQSLFLSNRLFIFTIVRNPYSRILSAYLNKLADRNMAEFAKYSEQVSRYDEGQLSFSGFCRYLADGGEQENPHWMRQSRILSVSDRIDYIGKVEYLEKDLDNIVRRISTSANLNIERKGEQTNATEKLQAYYDNECRHIVEEIYAQDFSDLGYAKEF</sequence>
<name>A0ABV8ULP5_9PROT</name>
<evidence type="ECO:0000256" key="2">
    <source>
        <dbReference type="ARBA" id="ARBA00022679"/>
    </source>
</evidence>
<gene>
    <name evidence="8" type="ORF">ACFOW6_09675</name>
</gene>
<dbReference type="RefSeq" id="WP_382422157.1">
    <property type="nucleotide sequence ID" value="NZ_JBHSCW010000004.1"/>
</dbReference>
<dbReference type="PANTHER" id="PTHR12137:SF54">
    <property type="entry name" value="CARBOHYDRATE SULFOTRANSFERASE"/>
    <property type="match status" value="1"/>
</dbReference>
<dbReference type="SUPFAM" id="SSF52540">
    <property type="entry name" value="P-loop containing nucleoside triphosphate hydrolases"/>
    <property type="match status" value="1"/>
</dbReference>
<comment type="caution">
    <text evidence="8">The sequence shown here is derived from an EMBL/GenBank/DDBJ whole genome shotgun (WGS) entry which is preliminary data.</text>
</comment>
<keyword evidence="7" id="KW-0325">Glycoprotein</keyword>
<keyword evidence="2" id="KW-0808">Transferase</keyword>
<organism evidence="8 9">
    <name type="scientific">Fodinicurvata halophila</name>
    <dbReference type="NCBI Taxonomy" id="1419723"/>
    <lineage>
        <taxon>Bacteria</taxon>
        <taxon>Pseudomonadati</taxon>
        <taxon>Pseudomonadota</taxon>
        <taxon>Alphaproteobacteria</taxon>
        <taxon>Rhodospirillales</taxon>
        <taxon>Rhodovibrionaceae</taxon>
        <taxon>Fodinicurvata</taxon>
    </lineage>
</organism>
<accession>A0ABV8ULP5</accession>
<evidence type="ECO:0000256" key="7">
    <source>
        <dbReference type="ARBA" id="ARBA00023180"/>
    </source>
</evidence>
<keyword evidence="6" id="KW-0472">Membrane</keyword>
<dbReference type="Proteomes" id="UP001595799">
    <property type="component" value="Unassembled WGS sequence"/>
</dbReference>
<evidence type="ECO:0000256" key="5">
    <source>
        <dbReference type="ARBA" id="ARBA00023034"/>
    </source>
</evidence>
<dbReference type="PANTHER" id="PTHR12137">
    <property type="entry name" value="CARBOHYDRATE SULFOTRANSFERASE"/>
    <property type="match status" value="1"/>
</dbReference>
<dbReference type="InterPro" id="IPR005331">
    <property type="entry name" value="Sulfotransferase"/>
</dbReference>
<protein>
    <submittedName>
        <fullName evidence="8">Sulfotransferase family 2 domain-containing protein</fullName>
    </submittedName>
</protein>
<evidence type="ECO:0000256" key="6">
    <source>
        <dbReference type="ARBA" id="ARBA00023136"/>
    </source>
</evidence>
<comment type="subcellular location">
    <subcellularLocation>
        <location evidence="1">Golgi apparatus membrane</location>
        <topology evidence="1">Single-pass type II membrane protein</topology>
    </subcellularLocation>
</comment>
<dbReference type="EMBL" id="JBHSCW010000004">
    <property type="protein sequence ID" value="MFC4351810.1"/>
    <property type="molecule type" value="Genomic_DNA"/>
</dbReference>
<keyword evidence="4" id="KW-1133">Transmembrane helix</keyword>
<keyword evidence="5" id="KW-0333">Golgi apparatus</keyword>